<dbReference type="Proteomes" id="UP000190074">
    <property type="component" value="Unassembled WGS sequence"/>
</dbReference>
<proteinExistence type="predicted"/>
<evidence type="ECO:0000313" key="1">
    <source>
        <dbReference type="EMBL" id="SKL85154.1"/>
    </source>
</evidence>
<name>A0A1U0VTT1_9MYCO</name>
<organism evidence="1 2">
    <name type="scientific">Mycobacteroides abscessus subsp. massiliense</name>
    <dbReference type="NCBI Taxonomy" id="1962118"/>
    <lineage>
        <taxon>Bacteria</taxon>
        <taxon>Bacillati</taxon>
        <taxon>Actinomycetota</taxon>
        <taxon>Actinomycetes</taxon>
        <taxon>Mycobacteriales</taxon>
        <taxon>Mycobacteriaceae</taxon>
        <taxon>Mycobacteroides</taxon>
        <taxon>Mycobacteroides abscessus</taxon>
    </lineage>
</organism>
<sequence>MRKLLALCDEYGTELPGFNEGHPEDRCPICERPVADHPCRGGTSAKWAHRRTVLFSALVLWRLP</sequence>
<evidence type="ECO:0000313" key="2">
    <source>
        <dbReference type="Proteomes" id="UP000190074"/>
    </source>
</evidence>
<dbReference type="RefSeq" id="WP_109556884.1">
    <property type="nucleotide sequence ID" value="NZ_FVMT01000001.1"/>
</dbReference>
<reference evidence="1 2" key="1">
    <citation type="submission" date="2016-11" db="EMBL/GenBank/DDBJ databases">
        <authorList>
            <consortium name="Pathogen Informatics"/>
        </authorList>
    </citation>
    <scope>NUCLEOTIDE SEQUENCE [LARGE SCALE GENOMIC DNA]</scope>
    <source>
        <strain evidence="1 2">911</strain>
    </source>
</reference>
<dbReference type="AlphaFoldDB" id="A0A1U0VTT1"/>
<gene>
    <name evidence="1" type="ORF">SAMEA2259716_01849</name>
</gene>
<accession>A0A1U0VTT1</accession>
<protein>
    <submittedName>
        <fullName evidence="1">Uncharacterized protein</fullName>
    </submittedName>
</protein>
<dbReference type="EMBL" id="FVGW01000002">
    <property type="protein sequence ID" value="SKL85154.1"/>
    <property type="molecule type" value="Genomic_DNA"/>
</dbReference>